<protein>
    <submittedName>
        <fullName evidence="5">DNA-binding protein HU-beta</fullName>
    </submittedName>
</protein>
<evidence type="ECO:0000256" key="1">
    <source>
        <dbReference type="ARBA" id="ARBA00010529"/>
    </source>
</evidence>
<comment type="caution">
    <text evidence="5">The sequence shown here is derived from an EMBL/GenBank/DDBJ whole genome shotgun (WGS) entry which is preliminary data.</text>
</comment>
<evidence type="ECO:0000256" key="2">
    <source>
        <dbReference type="ARBA" id="ARBA00023067"/>
    </source>
</evidence>
<dbReference type="InterPro" id="IPR000119">
    <property type="entry name" value="Hist_DNA-bd"/>
</dbReference>
<dbReference type="AlphaFoldDB" id="A0A7W7JX76"/>
<dbReference type="GO" id="GO:0005829">
    <property type="term" value="C:cytosol"/>
    <property type="evidence" value="ECO:0007669"/>
    <property type="project" value="TreeGrafter"/>
</dbReference>
<dbReference type="EMBL" id="JACHLN010000001">
    <property type="protein sequence ID" value="MBB4837026.1"/>
    <property type="molecule type" value="Genomic_DNA"/>
</dbReference>
<evidence type="ECO:0000313" key="5">
    <source>
        <dbReference type="EMBL" id="MBB4837026.1"/>
    </source>
</evidence>
<gene>
    <name evidence="5" type="ORF">HNP52_000077</name>
</gene>
<keyword evidence="2" id="KW-0226">DNA condensation</keyword>
<dbReference type="PANTHER" id="PTHR33175">
    <property type="entry name" value="DNA-BINDING PROTEIN HU"/>
    <property type="match status" value="1"/>
</dbReference>
<evidence type="ECO:0000256" key="3">
    <source>
        <dbReference type="ARBA" id="ARBA00023125"/>
    </source>
</evidence>
<dbReference type="GO" id="GO:0030527">
    <property type="term" value="F:structural constituent of chromatin"/>
    <property type="evidence" value="ECO:0007669"/>
    <property type="project" value="InterPro"/>
</dbReference>
<keyword evidence="6" id="KW-1185">Reference proteome</keyword>
<dbReference type="Proteomes" id="UP000575241">
    <property type="component" value="Unassembled WGS sequence"/>
</dbReference>
<organism evidence="5 6">
    <name type="scientific">Sphingomonas kyeonggiensis</name>
    <dbReference type="NCBI Taxonomy" id="1268553"/>
    <lineage>
        <taxon>Bacteria</taxon>
        <taxon>Pseudomonadati</taxon>
        <taxon>Pseudomonadota</taxon>
        <taxon>Alphaproteobacteria</taxon>
        <taxon>Sphingomonadales</taxon>
        <taxon>Sphingomonadaceae</taxon>
        <taxon>Sphingomonas</taxon>
    </lineage>
</organism>
<proteinExistence type="inferred from homology"/>
<dbReference type="GO" id="GO:0030261">
    <property type="term" value="P:chromosome condensation"/>
    <property type="evidence" value="ECO:0007669"/>
    <property type="project" value="UniProtKB-KW"/>
</dbReference>
<dbReference type="PRINTS" id="PR01727">
    <property type="entry name" value="DNABINDINGHU"/>
</dbReference>
<dbReference type="InterPro" id="IPR010992">
    <property type="entry name" value="IHF-like_DNA-bd_dom_sf"/>
</dbReference>
<dbReference type="Gene3D" id="4.10.520.10">
    <property type="entry name" value="IHF-like DNA-binding proteins"/>
    <property type="match status" value="1"/>
</dbReference>
<reference evidence="5 6" key="1">
    <citation type="submission" date="2020-08" db="EMBL/GenBank/DDBJ databases">
        <title>Functional genomics of gut bacteria from endangered species of beetles.</title>
        <authorList>
            <person name="Carlos-Shanley C."/>
        </authorList>
    </citation>
    <scope>NUCLEOTIDE SEQUENCE [LARGE SCALE GENOMIC DNA]</scope>
    <source>
        <strain evidence="5 6">S00224</strain>
    </source>
</reference>
<dbReference type="SMART" id="SM00411">
    <property type="entry name" value="BHL"/>
    <property type="match status" value="1"/>
</dbReference>
<keyword evidence="3 5" id="KW-0238">DNA-binding</keyword>
<evidence type="ECO:0000313" key="6">
    <source>
        <dbReference type="Proteomes" id="UP000575241"/>
    </source>
</evidence>
<name>A0A7W7JX76_9SPHN</name>
<accession>A0A7W7JX76</accession>
<dbReference type="PANTHER" id="PTHR33175:SF3">
    <property type="entry name" value="DNA-BINDING PROTEIN HU-BETA"/>
    <property type="match status" value="1"/>
</dbReference>
<dbReference type="SUPFAM" id="SSF47729">
    <property type="entry name" value="IHF-like DNA-binding proteins"/>
    <property type="match status" value="1"/>
</dbReference>
<dbReference type="Pfam" id="PF00216">
    <property type="entry name" value="Bac_DNA_binding"/>
    <property type="match status" value="1"/>
</dbReference>
<dbReference type="RefSeq" id="WP_184160903.1">
    <property type="nucleotide sequence ID" value="NZ_JACHLN010000001.1"/>
</dbReference>
<sequence length="90" mass="9496">MTMNDIADALAVTRNISKAEARAMVVDVLDAIAAGAAKGEVALAGFGKFSVSRRSARPGRHPRTGERIVVGPTCRIGFKAAKAFKDRVAR</sequence>
<comment type="similarity">
    <text evidence="1 4">Belongs to the bacterial histone-like protein family.</text>
</comment>
<evidence type="ECO:0000256" key="4">
    <source>
        <dbReference type="RuleBase" id="RU003939"/>
    </source>
</evidence>
<dbReference type="GO" id="GO:0003677">
    <property type="term" value="F:DNA binding"/>
    <property type="evidence" value="ECO:0007669"/>
    <property type="project" value="UniProtKB-KW"/>
</dbReference>